<feature type="region of interest" description="Disordered" evidence="4">
    <location>
        <begin position="50"/>
        <end position="88"/>
    </location>
</feature>
<proteinExistence type="predicted"/>
<evidence type="ECO:0000256" key="4">
    <source>
        <dbReference type="SAM" id="MobiDB-lite"/>
    </source>
</evidence>
<sequence>MEESSRESQPRCPCGFWGSSKTLGLCSICYRKARRNQSQGNTNIADAGKTAVGACHSQSQNSSQGKRMDSKHFPSRSTADNLPSSLSS</sequence>
<evidence type="ECO:0000256" key="1">
    <source>
        <dbReference type="ARBA" id="ARBA00022723"/>
    </source>
</evidence>
<reference evidence="6" key="1">
    <citation type="submission" date="2014-12" db="EMBL/GenBank/DDBJ databases">
        <title>Insight into the proteome of Arion vulgaris.</title>
        <authorList>
            <person name="Aradska J."/>
            <person name="Bulat T."/>
            <person name="Smidak R."/>
            <person name="Sarate P."/>
            <person name="Gangsoo J."/>
            <person name="Sialana F."/>
            <person name="Bilban M."/>
            <person name="Lubec G."/>
        </authorList>
    </citation>
    <scope>NUCLEOTIDE SEQUENCE</scope>
    <source>
        <tissue evidence="6">Skin</tissue>
    </source>
</reference>
<evidence type="ECO:0000313" key="6">
    <source>
        <dbReference type="EMBL" id="CEK98883.1"/>
    </source>
</evidence>
<feature type="compositionally biased region" description="Polar residues" evidence="4">
    <location>
        <begin position="56"/>
        <end position="65"/>
    </location>
</feature>
<organism evidence="6">
    <name type="scientific">Arion vulgaris</name>
    <dbReference type="NCBI Taxonomy" id="1028688"/>
    <lineage>
        <taxon>Eukaryota</taxon>
        <taxon>Metazoa</taxon>
        <taxon>Spiralia</taxon>
        <taxon>Lophotrochozoa</taxon>
        <taxon>Mollusca</taxon>
        <taxon>Gastropoda</taxon>
        <taxon>Heterobranchia</taxon>
        <taxon>Euthyneura</taxon>
        <taxon>Panpulmonata</taxon>
        <taxon>Eupulmonata</taxon>
        <taxon>Stylommatophora</taxon>
        <taxon>Helicina</taxon>
        <taxon>Arionoidea</taxon>
        <taxon>Arionidae</taxon>
        <taxon>Arion</taxon>
    </lineage>
</organism>
<keyword evidence="2" id="KW-0863">Zinc-finger</keyword>
<dbReference type="SUPFAM" id="SSF57716">
    <property type="entry name" value="Glucocorticoid receptor-like (DNA-binding domain)"/>
    <property type="match status" value="1"/>
</dbReference>
<dbReference type="Pfam" id="PF01754">
    <property type="entry name" value="zf-A20"/>
    <property type="match status" value="1"/>
</dbReference>
<dbReference type="AlphaFoldDB" id="A0A0B7C0Z7"/>
<dbReference type="PROSITE" id="PS51036">
    <property type="entry name" value="ZF_A20"/>
    <property type="match status" value="1"/>
</dbReference>
<evidence type="ECO:0000256" key="2">
    <source>
        <dbReference type="ARBA" id="ARBA00022771"/>
    </source>
</evidence>
<dbReference type="EMBL" id="HACG01052012">
    <property type="protein sequence ID" value="CEK98883.1"/>
    <property type="molecule type" value="Transcribed_RNA"/>
</dbReference>
<dbReference type="InterPro" id="IPR002653">
    <property type="entry name" value="Znf_A20"/>
</dbReference>
<dbReference type="Gene3D" id="1.20.5.4770">
    <property type="match status" value="1"/>
</dbReference>
<dbReference type="GO" id="GO:0008270">
    <property type="term" value="F:zinc ion binding"/>
    <property type="evidence" value="ECO:0007669"/>
    <property type="project" value="UniProtKB-KW"/>
</dbReference>
<gene>
    <name evidence="6" type="primary">ORF219882</name>
</gene>
<evidence type="ECO:0000256" key="3">
    <source>
        <dbReference type="ARBA" id="ARBA00022833"/>
    </source>
</evidence>
<feature type="compositionally biased region" description="Polar residues" evidence="4">
    <location>
        <begin position="75"/>
        <end position="88"/>
    </location>
</feature>
<protein>
    <recommendedName>
        <fullName evidence="5">A20-type domain-containing protein</fullName>
    </recommendedName>
</protein>
<evidence type="ECO:0000259" key="5">
    <source>
        <dbReference type="PROSITE" id="PS51036"/>
    </source>
</evidence>
<dbReference type="GO" id="GO:0003677">
    <property type="term" value="F:DNA binding"/>
    <property type="evidence" value="ECO:0007669"/>
    <property type="project" value="InterPro"/>
</dbReference>
<accession>A0A0B7C0Z7</accession>
<feature type="domain" description="A20-type" evidence="5">
    <location>
        <begin position="6"/>
        <end position="38"/>
    </location>
</feature>
<name>A0A0B7C0Z7_9EUPU</name>
<keyword evidence="1" id="KW-0479">Metal-binding</keyword>
<feature type="non-terminal residue" evidence="6">
    <location>
        <position position="88"/>
    </location>
</feature>
<keyword evidence="3" id="KW-0862">Zinc</keyword>